<keyword evidence="2" id="KW-1185">Reference proteome</keyword>
<evidence type="ECO:0000313" key="1">
    <source>
        <dbReference type="EMBL" id="KAI4377438.1"/>
    </source>
</evidence>
<accession>A0ACB9RG18</accession>
<dbReference type="EMBL" id="CM042883">
    <property type="protein sequence ID" value="KAI4377438.1"/>
    <property type="molecule type" value="Genomic_DNA"/>
</dbReference>
<protein>
    <submittedName>
        <fullName evidence="1">Uncharacterized protein</fullName>
    </submittedName>
</protein>
<name>A0ACB9RG18_9MYRT</name>
<sequence length="300" mass="32602">MKPSHLFLLQLVLLFLSRASSAPLFVEYIGAKWKGVRFSDIPVNTNVDFRFVLAFAIDYDSSASPASPTNGNFNVFWEYPSLTPSDVSAIKSRYPNVKVALSLGGDSVGGNPAYFNPTSVDTWVANAVASLTSIIRQYGLDGIDVDYEHFVASAGPDVFTECIGQLITALKANRVISFASIAPFDRTDVQDHYLALWAKYAPVIDYVNFQFYAYSSSTTVSEFLNYYDTQTGNYHGGKMLVSFGSAGNAGGLTPANGFFTACGDLQRQGKLNGIFVWSADDSKASGFKYETEAQILLSGS</sequence>
<gene>
    <name evidence="1" type="ORF">MLD38_015061</name>
</gene>
<reference evidence="2" key="1">
    <citation type="journal article" date="2023" name="Front. Plant Sci.">
        <title>Chromosomal-level genome assembly of Melastoma candidum provides insights into trichome evolution.</title>
        <authorList>
            <person name="Zhong Y."/>
            <person name="Wu W."/>
            <person name="Sun C."/>
            <person name="Zou P."/>
            <person name="Liu Y."/>
            <person name="Dai S."/>
            <person name="Zhou R."/>
        </authorList>
    </citation>
    <scope>NUCLEOTIDE SEQUENCE [LARGE SCALE GENOMIC DNA]</scope>
</reference>
<comment type="caution">
    <text evidence="1">The sequence shown here is derived from an EMBL/GenBank/DDBJ whole genome shotgun (WGS) entry which is preliminary data.</text>
</comment>
<dbReference type="Proteomes" id="UP001057402">
    <property type="component" value="Chromosome 4"/>
</dbReference>
<proteinExistence type="predicted"/>
<evidence type="ECO:0000313" key="2">
    <source>
        <dbReference type="Proteomes" id="UP001057402"/>
    </source>
</evidence>
<organism evidence="1 2">
    <name type="scientific">Melastoma candidum</name>
    <dbReference type="NCBI Taxonomy" id="119954"/>
    <lineage>
        <taxon>Eukaryota</taxon>
        <taxon>Viridiplantae</taxon>
        <taxon>Streptophyta</taxon>
        <taxon>Embryophyta</taxon>
        <taxon>Tracheophyta</taxon>
        <taxon>Spermatophyta</taxon>
        <taxon>Magnoliopsida</taxon>
        <taxon>eudicotyledons</taxon>
        <taxon>Gunneridae</taxon>
        <taxon>Pentapetalae</taxon>
        <taxon>rosids</taxon>
        <taxon>malvids</taxon>
        <taxon>Myrtales</taxon>
        <taxon>Melastomataceae</taxon>
        <taxon>Melastomatoideae</taxon>
        <taxon>Melastomateae</taxon>
        <taxon>Melastoma</taxon>
    </lineage>
</organism>